<sequence>MTVARNPVIRGFAPDPSLIRVGEWYYVATSSFEWFPTIPIHRSRDLAHGEYAGHVRGAAPGGSLAGVPDSGGVRAPSLSCDGDRFWVVYTIVRSVGTRYFDLDTYVSTAPAVDGDWTAPRRVVSHGFDPALFHHEGRLWLLDMQSDHRPGGERFAGIVLTELDRSTLRPLGDTHLLLQHDRLIEGPKLLPHDGWYYLVLAEARDRAWSAYWAGDTGMVSTYASRVMLEGQVRFASATGAERERLGSILASTYRVVASCSTGFGQRDLALSALTTAKSLAREVGNPVLSALLDSTLSWVYLRGAKLPRAVAVAERAALAIEPSFSDGSRPQLIAYGRNMISAAVAASRREDGESADNYLSQAHAAAARLGRDEKLYGTSFGPTAAKTEAVGIHVALKDYGRALQLANQEDLQKLPQGMSKIARNRYKLDVALAQASTGLYDKAGDTLVEVGMDAPEWVRHQALPGVIGKRLARVSTAKVRQIGDLIGVPLIS</sequence>
<dbReference type="PANTHER" id="PTHR42812:SF12">
    <property type="entry name" value="BETA-XYLOSIDASE-RELATED"/>
    <property type="match status" value="1"/>
</dbReference>
<organism evidence="5 6">
    <name type="scientific">Streptomyces phaeolivaceus</name>
    <dbReference type="NCBI Taxonomy" id="2653200"/>
    <lineage>
        <taxon>Bacteria</taxon>
        <taxon>Bacillati</taxon>
        <taxon>Actinomycetota</taxon>
        <taxon>Actinomycetes</taxon>
        <taxon>Kitasatosporales</taxon>
        <taxon>Streptomycetaceae</taxon>
        <taxon>Streptomyces</taxon>
    </lineage>
</organism>
<dbReference type="Pfam" id="PF04616">
    <property type="entry name" value="Glyco_hydro_43"/>
    <property type="match status" value="1"/>
</dbReference>
<comment type="similarity">
    <text evidence="1 4">Belongs to the glycosyl hydrolase 43 family.</text>
</comment>
<accession>A0A5P8KD64</accession>
<dbReference type="InterPro" id="IPR051795">
    <property type="entry name" value="Glycosyl_Hydrlase_43"/>
</dbReference>
<reference evidence="5 6" key="1">
    <citation type="submission" date="2019-10" db="EMBL/GenBank/DDBJ databases">
        <title>Streptomyces sp. strain GY16 isolated from leaves of Broussonetia papyrifera.</title>
        <authorList>
            <person name="Mo P."/>
        </authorList>
    </citation>
    <scope>NUCLEOTIDE SEQUENCE [LARGE SCALE GENOMIC DNA]</scope>
    <source>
        <strain evidence="5 6">GY16</strain>
    </source>
</reference>
<gene>
    <name evidence="5" type="ORF">F9278_38355</name>
</gene>
<keyword evidence="6" id="KW-1185">Reference proteome</keyword>
<dbReference type="InterPro" id="IPR023296">
    <property type="entry name" value="Glyco_hydro_beta-prop_sf"/>
</dbReference>
<evidence type="ECO:0000256" key="3">
    <source>
        <dbReference type="ARBA" id="ARBA00023295"/>
    </source>
</evidence>
<dbReference type="GO" id="GO:0005975">
    <property type="term" value="P:carbohydrate metabolic process"/>
    <property type="evidence" value="ECO:0007669"/>
    <property type="project" value="InterPro"/>
</dbReference>
<dbReference type="InterPro" id="IPR006710">
    <property type="entry name" value="Glyco_hydro_43"/>
</dbReference>
<evidence type="ECO:0000313" key="5">
    <source>
        <dbReference type="EMBL" id="QFR01082.1"/>
    </source>
</evidence>
<name>A0A5P8KD64_9ACTN</name>
<dbReference type="SUPFAM" id="SSF75005">
    <property type="entry name" value="Arabinanase/levansucrase/invertase"/>
    <property type="match status" value="1"/>
</dbReference>
<dbReference type="EMBL" id="CP045096">
    <property type="protein sequence ID" value="QFR01082.1"/>
    <property type="molecule type" value="Genomic_DNA"/>
</dbReference>
<dbReference type="Proteomes" id="UP000327294">
    <property type="component" value="Chromosome"/>
</dbReference>
<dbReference type="GO" id="GO:0004553">
    <property type="term" value="F:hydrolase activity, hydrolyzing O-glycosyl compounds"/>
    <property type="evidence" value="ECO:0007669"/>
    <property type="project" value="InterPro"/>
</dbReference>
<evidence type="ECO:0000256" key="4">
    <source>
        <dbReference type="RuleBase" id="RU361187"/>
    </source>
</evidence>
<evidence type="ECO:0000256" key="1">
    <source>
        <dbReference type="ARBA" id="ARBA00009865"/>
    </source>
</evidence>
<evidence type="ECO:0000256" key="2">
    <source>
        <dbReference type="ARBA" id="ARBA00022801"/>
    </source>
</evidence>
<dbReference type="PANTHER" id="PTHR42812">
    <property type="entry name" value="BETA-XYLOSIDASE"/>
    <property type="match status" value="1"/>
</dbReference>
<keyword evidence="2 4" id="KW-0378">Hydrolase</keyword>
<protein>
    <submittedName>
        <fullName evidence="5">Glycoside hydrolase family 43 protein</fullName>
    </submittedName>
</protein>
<dbReference type="Gene3D" id="2.115.10.20">
    <property type="entry name" value="Glycosyl hydrolase domain, family 43"/>
    <property type="match status" value="1"/>
</dbReference>
<dbReference type="KEGG" id="sphv:F9278_38355"/>
<dbReference type="RefSeq" id="WP_152172400.1">
    <property type="nucleotide sequence ID" value="NZ_CP045096.1"/>
</dbReference>
<proteinExistence type="inferred from homology"/>
<evidence type="ECO:0000313" key="6">
    <source>
        <dbReference type="Proteomes" id="UP000327294"/>
    </source>
</evidence>
<dbReference type="AlphaFoldDB" id="A0A5P8KD64"/>
<keyword evidence="3 4" id="KW-0326">Glycosidase</keyword>